<accession>A0AAD6DUA3</accession>
<gene>
    <name evidence="1" type="ORF">N7537_010249</name>
</gene>
<sequence>MSNALTRSSTMRLMRLVILFKSLSNLLNLLNLFDLSIIDRQLELRIANWGVLSESGTVGLCNEVENQQSPHLCKKLKDLKHNEEGM</sequence>
<dbReference type="EMBL" id="JAQJAE010000005">
    <property type="protein sequence ID" value="KAJ5593345.1"/>
    <property type="molecule type" value="Genomic_DNA"/>
</dbReference>
<dbReference type="RefSeq" id="XP_056749971.1">
    <property type="nucleotide sequence ID" value="XM_056901303.1"/>
</dbReference>
<dbReference type="GeneID" id="81591545"/>
<dbReference type="Proteomes" id="UP001213799">
    <property type="component" value="Unassembled WGS sequence"/>
</dbReference>
<organism evidence="1 2">
    <name type="scientific">Penicillium hordei</name>
    <dbReference type="NCBI Taxonomy" id="40994"/>
    <lineage>
        <taxon>Eukaryota</taxon>
        <taxon>Fungi</taxon>
        <taxon>Dikarya</taxon>
        <taxon>Ascomycota</taxon>
        <taxon>Pezizomycotina</taxon>
        <taxon>Eurotiomycetes</taxon>
        <taxon>Eurotiomycetidae</taxon>
        <taxon>Eurotiales</taxon>
        <taxon>Aspergillaceae</taxon>
        <taxon>Penicillium</taxon>
    </lineage>
</organism>
<keyword evidence="2" id="KW-1185">Reference proteome</keyword>
<dbReference type="AlphaFoldDB" id="A0AAD6DUA3"/>
<reference evidence="1" key="1">
    <citation type="journal article" date="2023" name="IMA Fungus">
        <title>Comparative genomic study of the Penicillium genus elucidates a diverse pangenome and 15 lateral gene transfer events.</title>
        <authorList>
            <person name="Petersen C."/>
            <person name="Sorensen T."/>
            <person name="Nielsen M.R."/>
            <person name="Sondergaard T.E."/>
            <person name="Sorensen J.L."/>
            <person name="Fitzpatrick D.A."/>
            <person name="Frisvad J.C."/>
            <person name="Nielsen K.L."/>
        </authorList>
    </citation>
    <scope>NUCLEOTIDE SEQUENCE</scope>
    <source>
        <strain evidence="1">IBT 12815</strain>
    </source>
</reference>
<proteinExistence type="predicted"/>
<evidence type="ECO:0000313" key="1">
    <source>
        <dbReference type="EMBL" id="KAJ5593345.1"/>
    </source>
</evidence>
<name>A0AAD6DUA3_9EURO</name>
<reference evidence="1" key="2">
    <citation type="submission" date="2023-01" db="EMBL/GenBank/DDBJ databases">
        <authorList>
            <person name="Petersen C."/>
        </authorList>
    </citation>
    <scope>NUCLEOTIDE SEQUENCE</scope>
    <source>
        <strain evidence="1">IBT 12815</strain>
    </source>
</reference>
<comment type="caution">
    <text evidence="1">The sequence shown here is derived from an EMBL/GenBank/DDBJ whole genome shotgun (WGS) entry which is preliminary data.</text>
</comment>
<protein>
    <submittedName>
        <fullName evidence="1">Uncharacterized protein</fullName>
    </submittedName>
</protein>
<evidence type="ECO:0000313" key="2">
    <source>
        <dbReference type="Proteomes" id="UP001213799"/>
    </source>
</evidence>